<comment type="caution">
    <text evidence="2">The sequence shown here is derived from an EMBL/GenBank/DDBJ whole genome shotgun (WGS) entry which is preliminary data.</text>
</comment>
<reference evidence="2 3" key="1">
    <citation type="submission" date="2017-03" db="EMBL/GenBank/DDBJ databases">
        <title>Genomes of endolithic fungi from Antarctica.</title>
        <authorList>
            <person name="Coleine C."/>
            <person name="Masonjones S."/>
            <person name="Stajich J.E."/>
        </authorList>
    </citation>
    <scope>NUCLEOTIDE SEQUENCE [LARGE SCALE GENOMIC DNA]</scope>
    <source>
        <strain evidence="2 3">CCFEE 5311</strain>
    </source>
</reference>
<organism evidence="2 3">
    <name type="scientific">Friedmanniomyces endolithicus</name>
    <dbReference type="NCBI Taxonomy" id="329885"/>
    <lineage>
        <taxon>Eukaryota</taxon>
        <taxon>Fungi</taxon>
        <taxon>Dikarya</taxon>
        <taxon>Ascomycota</taxon>
        <taxon>Pezizomycotina</taxon>
        <taxon>Dothideomycetes</taxon>
        <taxon>Dothideomycetidae</taxon>
        <taxon>Mycosphaerellales</taxon>
        <taxon>Teratosphaeriaceae</taxon>
        <taxon>Friedmanniomyces</taxon>
    </lineage>
</organism>
<evidence type="ECO:0000256" key="1">
    <source>
        <dbReference type="SAM" id="MobiDB-lite"/>
    </source>
</evidence>
<dbReference type="Proteomes" id="UP000310066">
    <property type="component" value="Unassembled WGS sequence"/>
</dbReference>
<name>A0A4U0VJR6_9PEZI</name>
<proteinExistence type="predicted"/>
<feature type="compositionally biased region" description="Low complexity" evidence="1">
    <location>
        <begin position="26"/>
        <end position="42"/>
    </location>
</feature>
<accession>A0A4U0VJR6</accession>
<sequence>MPSTVLPQILAATTTALQAATSSALQAASPSFEPPAASTSGVPSPPSVTPDLQRTGTRLYALKLEDPIVPEEWPVGGSRAFGGYVRVPGRRGWQRSYDERVGWV</sequence>
<feature type="region of interest" description="Disordered" evidence="1">
    <location>
        <begin position="26"/>
        <end position="52"/>
    </location>
</feature>
<evidence type="ECO:0000313" key="2">
    <source>
        <dbReference type="EMBL" id="TKA49454.1"/>
    </source>
</evidence>
<protein>
    <submittedName>
        <fullName evidence="2">Uncharacterized protein</fullName>
    </submittedName>
</protein>
<dbReference type="AlphaFoldDB" id="A0A4U0VJR6"/>
<evidence type="ECO:0000313" key="3">
    <source>
        <dbReference type="Proteomes" id="UP000310066"/>
    </source>
</evidence>
<dbReference type="EMBL" id="NAJP01000001">
    <property type="protein sequence ID" value="TKA49454.1"/>
    <property type="molecule type" value="Genomic_DNA"/>
</dbReference>
<gene>
    <name evidence="2" type="ORF">B0A54_00120</name>
</gene>